<feature type="domain" description="Reverse transcriptase zinc-binding" evidence="1">
    <location>
        <begin position="40"/>
        <end position="99"/>
    </location>
</feature>
<sequence length="104" mass="12258">MSGNMQERAQVEALSQHLELIVDKEVPDYWHWDLDKGDFYTMKSMCRKIQDRDDLYLPTCSFPSRLVWKLQAPLKVKLFSWAALWERTLTVDNLNRRGQTLALG</sequence>
<dbReference type="AlphaFoldDB" id="A0A7J6VZY1"/>
<reference evidence="2 3" key="1">
    <citation type="submission" date="2020-06" db="EMBL/GenBank/DDBJ databases">
        <title>Transcriptomic and genomic resources for Thalictrum thalictroides and T. hernandezii: Facilitating candidate gene discovery in an emerging model plant lineage.</title>
        <authorList>
            <person name="Arias T."/>
            <person name="Riano-Pachon D.M."/>
            <person name="Di Stilio V.S."/>
        </authorList>
    </citation>
    <scope>NUCLEOTIDE SEQUENCE [LARGE SCALE GENOMIC DNA]</scope>
    <source>
        <strain evidence="3">cv. WT478/WT964</strain>
        <tissue evidence="2">Leaves</tissue>
    </source>
</reference>
<evidence type="ECO:0000313" key="2">
    <source>
        <dbReference type="EMBL" id="KAF5190694.1"/>
    </source>
</evidence>
<keyword evidence="3" id="KW-1185">Reference proteome</keyword>
<name>A0A7J6VZY1_THATH</name>
<dbReference type="EMBL" id="JABWDY010023763">
    <property type="protein sequence ID" value="KAF5190694.1"/>
    <property type="molecule type" value="Genomic_DNA"/>
</dbReference>
<feature type="non-terminal residue" evidence="2">
    <location>
        <position position="104"/>
    </location>
</feature>
<dbReference type="Proteomes" id="UP000554482">
    <property type="component" value="Unassembled WGS sequence"/>
</dbReference>
<evidence type="ECO:0000259" key="1">
    <source>
        <dbReference type="Pfam" id="PF13966"/>
    </source>
</evidence>
<accession>A0A7J6VZY1</accession>
<organism evidence="2 3">
    <name type="scientific">Thalictrum thalictroides</name>
    <name type="common">Rue-anemone</name>
    <name type="synonym">Anemone thalictroides</name>
    <dbReference type="NCBI Taxonomy" id="46969"/>
    <lineage>
        <taxon>Eukaryota</taxon>
        <taxon>Viridiplantae</taxon>
        <taxon>Streptophyta</taxon>
        <taxon>Embryophyta</taxon>
        <taxon>Tracheophyta</taxon>
        <taxon>Spermatophyta</taxon>
        <taxon>Magnoliopsida</taxon>
        <taxon>Ranunculales</taxon>
        <taxon>Ranunculaceae</taxon>
        <taxon>Thalictroideae</taxon>
        <taxon>Thalictrum</taxon>
    </lineage>
</organism>
<dbReference type="InterPro" id="IPR026960">
    <property type="entry name" value="RVT-Znf"/>
</dbReference>
<evidence type="ECO:0000313" key="3">
    <source>
        <dbReference type="Proteomes" id="UP000554482"/>
    </source>
</evidence>
<protein>
    <recommendedName>
        <fullName evidence="1">Reverse transcriptase zinc-binding domain-containing protein</fullName>
    </recommendedName>
</protein>
<dbReference type="OrthoDB" id="1107223at2759"/>
<proteinExistence type="predicted"/>
<comment type="caution">
    <text evidence="2">The sequence shown here is derived from an EMBL/GenBank/DDBJ whole genome shotgun (WGS) entry which is preliminary data.</text>
</comment>
<dbReference type="Pfam" id="PF13966">
    <property type="entry name" value="zf-RVT"/>
    <property type="match status" value="1"/>
</dbReference>
<gene>
    <name evidence="2" type="ORF">FRX31_019719</name>
</gene>